<evidence type="ECO:0000313" key="4">
    <source>
        <dbReference type="Proteomes" id="UP000295023"/>
    </source>
</evidence>
<evidence type="ECO:0000256" key="2">
    <source>
        <dbReference type="SAM" id="SignalP"/>
    </source>
</evidence>
<feature type="compositionally biased region" description="Low complexity" evidence="1">
    <location>
        <begin position="177"/>
        <end position="190"/>
    </location>
</feature>
<reference evidence="3 4" key="1">
    <citation type="submission" date="2019-03" db="EMBL/GenBank/DDBJ databases">
        <title>Paracraurococcus aquatilis NE82 genome sequence.</title>
        <authorList>
            <person name="Zhao Y."/>
            <person name="Du Z."/>
        </authorList>
    </citation>
    <scope>NUCLEOTIDE SEQUENCE [LARGE SCALE GENOMIC DNA]</scope>
    <source>
        <strain evidence="3 4">NE82</strain>
    </source>
</reference>
<feature type="compositionally biased region" description="Pro residues" evidence="1">
    <location>
        <begin position="191"/>
        <end position="215"/>
    </location>
</feature>
<dbReference type="Proteomes" id="UP000295023">
    <property type="component" value="Unassembled WGS sequence"/>
</dbReference>
<dbReference type="AlphaFoldDB" id="A0A4R4DPA2"/>
<organism evidence="3 4">
    <name type="scientific">Roseicella aquatilis</name>
    <dbReference type="NCBI Taxonomy" id="2527868"/>
    <lineage>
        <taxon>Bacteria</taxon>
        <taxon>Pseudomonadati</taxon>
        <taxon>Pseudomonadota</taxon>
        <taxon>Alphaproteobacteria</taxon>
        <taxon>Acetobacterales</taxon>
        <taxon>Roseomonadaceae</taxon>
        <taxon>Roseicella</taxon>
    </lineage>
</organism>
<proteinExistence type="predicted"/>
<gene>
    <name evidence="3" type="ORF">EXY23_09730</name>
</gene>
<evidence type="ECO:0000256" key="1">
    <source>
        <dbReference type="SAM" id="MobiDB-lite"/>
    </source>
</evidence>
<sequence length="972" mass="100219">MRAAAGLLLALLPGLAAAETVAVRSGNHAGFGRLVVAWPAVTDYTVQQQDERLDLRFPPGSSFALPARLPRNVLGLAPEGSGLRLLLRPGARVKHYRLDSRLVVDVLDPPAAAPATTPAASASVEARRAGRRKGGAPEAALVEPAPPAEAAPAPRRKAGTAVVPSRPMLPEVLADGRAGPAAPAAATAIPRPAPAPPAAAPAPPDSRAAPPPMPRQPAMARLLHNQGVPALLLPFPAGTGAALLRRGDQMLALFDSPEAPDLAPLRGDPAFGALEAERLPGATLLRLPLAPTLHLRARQDPAGWRLEALPQAAPTRPVGLETEAGPPPRLVLKAASPGRVVPILDPETGLPLLLGTLRAEEGAVLAARRLPELDLPPTLLGVAVLARSDGIVLQAGTDRFTLASAGGGRLALDPAAIRPAPGQAMTRSFELPDQPAAELLSRLQGLQAGIAGAAPLARLPQRRAAGETLLALGLPQEAQAMLRLGFAEDPRAATDPGYAALAAAAALLAGRLGETGALRSRDWPDTDEAVLWRAALSAAQADWQSAGPGLVASLPLLLAYPAALRARLLPMAALALAEAGEGPALRRLIEAGGPEPDDLLLPRAMLAEAEGRPVEALAAYDRVIAGRDRQARARALRRAVDLRLAAGHIDAAQAAKALEAALFAWRGDAQEVELRLRLATLRQQAGDARGALALLQETAAAMPDQAARLLPPIRDAFVAALAEAPPLVAVGLFDAYPEMLSGDARFGDSLLLVADRLQALDLGDRAAALLAQGMQRAGGATRAALGHRLASLRLAEGDAAGALAALSDSAAPDLPTLLAQERTVLAARAEARRGRVAEATAALRTLGPAGGEALSELLTDGADWAGAAAALDGYLAVALPAPPAPIEDRQRRLLLRQAALLALAGEDAALGRLRAAQAGRMGHGALAEAFQVLTADPLRGLADLPRLQRELRLFRALPGRLEALRAGAPVTR</sequence>
<dbReference type="RefSeq" id="WP_132287704.1">
    <property type="nucleotide sequence ID" value="NZ_SKBM01000007.1"/>
</dbReference>
<protein>
    <recommendedName>
        <fullName evidence="5">Tetratricopeptide repeat protein</fullName>
    </recommendedName>
</protein>
<feature type="compositionally biased region" description="Low complexity" evidence="1">
    <location>
        <begin position="111"/>
        <end position="123"/>
    </location>
</feature>
<feature type="region of interest" description="Disordered" evidence="1">
    <location>
        <begin position="111"/>
        <end position="162"/>
    </location>
</feature>
<dbReference type="EMBL" id="SKBM01000007">
    <property type="protein sequence ID" value="TCZ63654.1"/>
    <property type="molecule type" value="Genomic_DNA"/>
</dbReference>
<dbReference type="OrthoDB" id="7431909at2"/>
<evidence type="ECO:0008006" key="5">
    <source>
        <dbReference type="Google" id="ProtNLM"/>
    </source>
</evidence>
<evidence type="ECO:0000313" key="3">
    <source>
        <dbReference type="EMBL" id="TCZ63654.1"/>
    </source>
</evidence>
<name>A0A4R4DPA2_9PROT</name>
<comment type="caution">
    <text evidence="3">The sequence shown here is derived from an EMBL/GenBank/DDBJ whole genome shotgun (WGS) entry which is preliminary data.</text>
</comment>
<keyword evidence="2" id="KW-0732">Signal</keyword>
<feature type="chain" id="PRO_5020597696" description="Tetratricopeptide repeat protein" evidence="2">
    <location>
        <begin position="19"/>
        <end position="972"/>
    </location>
</feature>
<accession>A0A4R4DPA2</accession>
<feature type="signal peptide" evidence="2">
    <location>
        <begin position="1"/>
        <end position="18"/>
    </location>
</feature>
<feature type="region of interest" description="Disordered" evidence="1">
    <location>
        <begin position="177"/>
        <end position="216"/>
    </location>
</feature>
<keyword evidence="4" id="KW-1185">Reference proteome</keyword>